<dbReference type="RefSeq" id="WP_073073022.1">
    <property type="nucleotide sequence ID" value="NZ_FQXN01000004.1"/>
</dbReference>
<evidence type="ECO:0000313" key="2">
    <source>
        <dbReference type="EMBL" id="SHH43770.1"/>
    </source>
</evidence>
<sequence length="66" mass="8032">MNNERNTLEDLLKRYLRVKETIKELNKEKKELEEMIVEFVEHMDIDNIIVEGVLIEFTRKTKIQIK</sequence>
<reference evidence="3" key="1">
    <citation type="submission" date="2016-11" db="EMBL/GenBank/DDBJ databases">
        <authorList>
            <person name="Varghese N."/>
            <person name="Submissions S."/>
        </authorList>
    </citation>
    <scope>NUCLEOTIDE SEQUENCE [LARGE SCALE GENOMIC DNA]</scope>
    <source>
        <strain evidence="3">DSM 15807</strain>
    </source>
</reference>
<protein>
    <submittedName>
        <fullName evidence="2">Uncharacterized protein</fullName>
    </submittedName>
</protein>
<dbReference type="AlphaFoldDB" id="A0A1M5SZJ3"/>
<evidence type="ECO:0000256" key="1">
    <source>
        <dbReference type="SAM" id="Coils"/>
    </source>
</evidence>
<gene>
    <name evidence="2" type="ORF">SAMN02745199_1079</name>
</gene>
<proteinExistence type="predicted"/>
<accession>A0A1M5SZJ3</accession>
<name>A0A1M5SZJ3_9BACT</name>
<organism evidence="2 3">
    <name type="scientific">Thermosipho atlanticus DSM 15807</name>
    <dbReference type="NCBI Taxonomy" id="1123380"/>
    <lineage>
        <taxon>Bacteria</taxon>
        <taxon>Thermotogati</taxon>
        <taxon>Thermotogota</taxon>
        <taxon>Thermotogae</taxon>
        <taxon>Thermotogales</taxon>
        <taxon>Fervidobacteriaceae</taxon>
        <taxon>Thermosipho</taxon>
    </lineage>
</organism>
<dbReference type="EMBL" id="FQXN01000004">
    <property type="protein sequence ID" value="SHH43770.1"/>
    <property type="molecule type" value="Genomic_DNA"/>
</dbReference>
<evidence type="ECO:0000313" key="3">
    <source>
        <dbReference type="Proteomes" id="UP000242592"/>
    </source>
</evidence>
<keyword evidence="1" id="KW-0175">Coiled coil</keyword>
<dbReference type="OrthoDB" id="49127at2"/>
<feature type="coiled-coil region" evidence="1">
    <location>
        <begin position="1"/>
        <end position="42"/>
    </location>
</feature>
<dbReference type="Proteomes" id="UP000242592">
    <property type="component" value="Unassembled WGS sequence"/>
</dbReference>
<keyword evidence="3" id="KW-1185">Reference proteome</keyword>
<dbReference type="STRING" id="1123380.SAMN02745199_1079"/>